<dbReference type="EMBL" id="JBHLVF010000012">
    <property type="protein sequence ID" value="MFC0391779.1"/>
    <property type="molecule type" value="Genomic_DNA"/>
</dbReference>
<dbReference type="Proteomes" id="UP001589818">
    <property type="component" value="Unassembled WGS sequence"/>
</dbReference>
<feature type="transmembrane region" description="Helical" evidence="7">
    <location>
        <begin position="173"/>
        <end position="196"/>
    </location>
</feature>
<name>A0ABV6J7C0_9BACL</name>
<evidence type="ECO:0000259" key="8">
    <source>
        <dbReference type="PROSITE" id="PS50928"/>
    </source>
</evidence>
<comment type="caution">
    <text evidence="9">The sequence shown here is derived from an EMBL/GenBank/DDBJ whole genome shotgun (WGS) entry which is preliminary data.</text>
</comment>
<keyword evidence="5 7" id="KW-1133">Transmembrane helix</keyword>
<gene>
    <name evidence="9" type="ORF">ACFFJ8_10425</name>
</gene>
<evidence type="ECO:0000313" key="9">
    <source>
        <dbReference type="EMBL" id="MFC0391779.1"/>
    </source>
</evidence>
<feature type="transmembrane region" description="Helical" evidence="7">
    <location>
        <begin position="106"/>
        <end position="128"/>
    </location>
</feature>
<dbReference type="SUPFAM" id="SSF161098">
    <property type="entry name" value="MetI-like"/>
    <property type="match status" value="1"/>
</dbReference>
<accession>A0ABV6J7C0</accession>
<feature type="transmembrane region" description="Helical" evidence="7">
    <location>
        <begin position="137"/>
        <end position="161"/>
    </location>
</feature>
<evidence type="ECO:0000256" key="5">
    <source>
        <dbReference type="ARBA" id="ARBA00022989"/>
    </source>
</evidence>
<keyword evidence="3" id="KW-1003">Cell membrane</keyword>
<feature type="transmembrane region" description="Helical" evidence="7">
    <location>
        <begin position="292"/>
        <end position="311"/>
    </location>
</feature>
<dbReference type="InterPro" id="IPR035906">
    <property type="entry name" value="MetI-like_sf"/>
</dbReference>
<organism evidence="9 10">
    <name type="scientific">Paenibacillus mendelii</name>
    <dbReference type="NCBI Taxonomy" id="206163"/>
    <lineage>
        <taxon>Bacteria</taxon>
        <taxon>Bacillati</taxon>
        <taxon>Bacillota</taxon>
        <taxon>Bacilli</taxon>
        <taxon>Bacillales</taxon>
        <taxon>Paenibacillaceae</taxon>
        <taxon>Paenibacillus</taxon>
    </lineage>
</organism>
<evidence type="ECO:0000256" key="2">
    <source>
        <dbReference type="ARBA" id="ARBA00022448"/>
    </source>
</evidence>
<evidence type="ECO:0000256" key="1">
    <source>
        <dbReference type="ARBA" id="ARBA00004651"/>
    </source>
</evidence>
<evidence type="ECO:0000313" key="10">
    <source>
        <dbReference type="Proteomes" id="UP001589818"/>
    </source>
</evidence>
<keyword evidence="10" id="KW-1185">Reference proteome</keyword>
<reference evidence="9 10" key="1">
    <citation type="submission" date="2024-09" db="EMBL/GenBank/DDBJ databases">
        <authorList>
            <person name="Sun Q."/>
            <person name="Mori K."/>
        </authorList>
    </citation>
    <scope>NUCLEOTIDE SEQUENCE [LARGE SCALE GENOMIC DNA]</scope>
    <source>
        <strain evidence="9 10">CCM 4839</strain>
    </source>
</reference>
<feature type="transmembrane region" description="Helical" evidence="7">
    <location>
        <begin position="41"/>
        <end position="62"/>
    </location>
</feature>
<dbReference type="Pfam" id="PF00528">
    <property type="entry name" value="BPD_transp_1"/>
    <property type="match status" value="1"/>
</dbReference>
<keyword evidence="6 7" id="KW-0472">Membrane</keyword>
<dbReference type="PANTHER" id="PTHR43744:SF8">
    <property type="entry name" value="SN-GLYCEROL-3-PHOSPHATE TRANSPORT SYSTEM PERMEASE PROTEIN UGPE"/>
    <property type="match status" value="1"/>
</dbReference>
<protein>
    <submittedName>
        <fullName evidence="9">Carbohydrate ABC transporter permease</fullName>
    </submittedName>
</protein>
<proteinExistence type="inferred from homology"/>
<dbReference type="PROSITE" id="PS50928">
    <property type="entry name" value="ABC_TM1"/>
    <property type="match status" value="1"/>
</dbReference>
<evidence type="ECO:0000256" key="6">
    <source>
        <dbReference type="ARBA" id="ARBA00023136"/>
    </source>
</evidence>
<comment type="similarity">
    <text evidence="7">Belongs to the binding-protein-dependent transport system permease family.</text>
</comment>
<dbReference type="Gene3D" id="1.10.3720.10">
    <property type="entry name" value="MetI-like"/>
    <property type="match status" value="1"/>
</dbReference>
<comment type="subcellular location">
    <subcellularLocation>
        <location evidence="1 7">Cell membrane</location>
        <topology evidence="1 7">Multi-pass membrane protein</topology>
    </subcellularLocation>
</comment>
<feature type="domain" description="ABC transmembrane type-1" evidence="8">
    <location>
        <begin position="102"/>
        <end position="311"/>
    </location>
</feature>
<feature type="transmembrane region" description="Helical" evidence="7">
    <location>
        <begin position="217"/>
        <end position="242"/>
    </location>
</feature>
<keyword evidence="2 7" id="KW-0813">Transport</keyword>
<dbReference type="InterPro" id="IPR000515">
    <property type="entry name" value="MetI-like"/>
</dbReference>
<evidence type="ECO:0000256" key="4">
    <source>
        <dbReference type="ARBA" id="ARBA00022692"/>
    </source>
</evidence>
<dbReference type="RefSeq" id="WP_204821204.1">
    <property type="nucleotide sequence ID" value="NZ_JANHOF010000011.1"/>
</dbReference>
<evidence type="ECO:0000256" key="3">
    <source>
        <dbReference type="ARBA" id="ARBA00022475"/>
    </source>
</evidence>
<keyword evidence="4 7" id="KW-0812">Transmembrane</keyword>
<dbReference type="PANTHER" id="PTHR43744">
    <property type="entry name" value="ABC TRANSPORTER PERMEASE PROTEIN MG189-RELATED-RELATED"/>
    <property type="match status" value="1"/>
</dbReference>
<sequence>MAKLILKKAIPGKPGISGASLDRIKRLLLGQRLNDGLIFKIFTYIMLVSISVLYLSPLFYMLSTSFKDISDLIDPAVHWIPRVLKVENYTDAIKGLYYFKALGHTLFMSVSAAVLQMFSCALTGYAFARLHIPYKNVLFVIVLLTFIIPTQTMAIPLFVLFSNLGWLNSPLPFIVPALFAQGIKGALFIIIFRQFFSTLPKEMEESARMDGAGALRTYWKIMLPLAKPAMLIVFLFSFVWHWNTYFEAALYLKNETFLAMSMQMDFMQGRLNDLTVSKDALVAGQFDMNEPIKMAGALLIVLPPLVLYMFAQRYFVEGIERTGLVE</sequence>
<evidence type="ECO:0000256" key="7">
    <source>
        <dbReference type="RuleBase" id="RU363032"/>
    </source>
</evidence>
<dbReference type="CDD" id="cd06261">
    <property type="entry name" value="TM_PBP2"/>
    <property type="match status" value="1"/>
</dbReference>